<organism evidence="1">
    <name type="scientific">Terrestrivirus sp</name>
    <dbReference type="NCBI Taxonomy" id="2487775"/>
    <lineage>
        <taxon>Viruses</taxon>
        <taxon>Varidnaviria</taxon>
        <taxon>Bamfordvirae</taxon>
        <taxon>Nucleocytoviricota</taxon>
        <taxon>Megaviricetes</taxon>
        <taxon>Imitervirales</taxon>
        <taxon>Mimiviridae</taxon>
        <taxon>Klosneuvirinae</taxon>
    </lineage>
</organism>
<sequence length="321" mass="38020">MYIEQQYLLRFSDFINDVSLILSKIDNEISVPDSPQDTSEKRTFNYIKNRKNTLNITNMTNSADDNDYIEDESDHNIEEIKKLFNYKKKYPNSINSVKLKSDKLTNLEQSVLDSFNKYFDTKNLNNIDYINILTLIEYISEKNTIDHFQLYKQISIIIERGINNFLLNEFSKNFNSTYSDSHIYLTYKSLKDIRIIAININIKFQLCFRRCVQYDFITIIQKKYDVEKSWESLFDSLITGEELITIHKKINIVKNSLMKLNNISDTEPELISEQDILDTLGIETNDKEQTYLTHMCYIIDLKKKSNAQFYKSIIDMFQITE</sequence>
<name>A0A3G4ZQS5_9VIRU</name>
<evidence type="ECO:0000313" key="1">
    <source>
        <dbReference type="EMBL" id="AYV76341.1"/>
    </source>
</evidence>
<reference evidence="1" key="1">
    <citation type="submission" date="2018-10" db="EMBL/GenBank/DDBJ databases">
        <title>Hidden diversity of soil giant viruses.</title>
        <authorList>
            <person name="Schulz F."/>
            <person name="Alteio L."/>
            <person name="Goudeau D."/>
            <person name="Ryan E.M."/>
            <person name="Malmstrom R.R."/>
            <person name="Blanchard J."/>
            <person name="Woyke T."/>
        </authorList>
    </citation>
    <scope>NUCLEOTIDE SEQUENCE</scope>
    <source>
        <strain evidence="1">TEV1</strain>
    </source>
</reference>
<proteinExistence type="predicted"/>
<gene>
    <name evidence="1" type="ORF">Terrestrivirus5_163</name>
</gene>
<protein>
    <submittedName>
        <fullName evidence="1">Uncharacterized protein</fullName>
    </submittedName>
</protein>
<dbReference type="EMBL" id="MK071983">
    <property type="protein sequence ID" value="AYV76341.1"/>
    <property type="molecule type" value="Genomic_DNA"/>
</dbReference>
<accession>A0A3G4ZQS5</accession>